<dbReference type="AGR" id="MGI:1918025"/>
<protein>
    <submittedName>
        <fullName evidence="1">Uncharacterized protein</fullName>
    </submittedName>
</protein>
<reference evidence="1" key="4">
    <citation type="journal article" date="2001" name="Nature">
        <title>Functional annotation of a full-length mouse cDNA collection.</title>
        <authorList>
            <consortium name="The RIKEN Genome Exploration Research Group Phase II Team and the FANTOM Consortium"/>
        </authorList>
    </citation>
    <scope>NUCLEOTIDE SEQUENCE</scope>
    <source>
        <strain evidence="1">C57BL/6J</strain>
        <tissue evidence="1">Cerebellum</tissue>
    </source>
</reference>
<accession>Q3UTQ9</accession>
<dbReference type="EMBL" id="AK139219">
    <property type="protein sequence ID" value="BAE23921.1"/>
    <property type="molecule type" value="mRNA"/>
</dbReference>
<organism evidence="1">
    <name type="scientific">Mus musculus</name>
    <name type="common">Mouse</name>
    <dbReference type="NCBI Taxonomy" id="10090"/>
    <lineage>
        <taxon>Eukaryota</taxon>
        <taxon>Metazoa</taxon>
        <taxon>Chordata</taxon>
        <taxon>Craniata</taxon>
        <taxon>Vertebrata</taxon>
        <taxon>Euteleostomi</taxon>
        <taxon>Mammalia</taxon>
        <taxon>Eutheria</taxon>
        <taxon>Euarchontoglires</taxon>
        <taxon>Glires</taxon>
        <taxon>Rodentia</taxon>
        <taxon>Myomorpha</taxon>
        <taxon>Muroidea</taxon>
        <taxon>Muridae</taxon>
        <taxon>Murinae</taxon>
        <taxon>Mus</taxon>
        <taxon>Mus</taxon>
    </lineage>
</organism>
<reference evidence="1" key="1">
    <citation type="journal article" date="1999" name="Methods Enzymol.">
        <title>High-efficiency full-length cDNA cloning.</title>
        <authorList>
            <person name="Carninci P."/>
            <person name="Hayashizaki Y."/>
        </authorList>
    </citation>
    <scope>NUCLEOTIDE SEQUENCE</scope>
    <source>
        <strain evidence="1">C57BL/6J</strain>
        <tissue evidence="1">Cerebellum</tissue>
    </source>
</reference>
<reference evidence="1" key="6">
    <citation type="submission" date="2004-03" db="EMBL/GenBank/DDBJ databases">
        <authorList>
            <person name="Arakawa T."/>
            <person name="Carninci P."/>
            <person name="Fukuda S."/>
            <person name="Hashizume W."/>
            <person name="Hayashida K."/>
            <person name="Hori F."/>
            <person name="Iida J."/>
            <person name="Imamura K."/>
            <person name="Imotani K."/>
            <person name="Itoh M."/>
            <person name="Kanagawa S."/>
            <person name="Kawai J."/>
            <person name="Kojima M."/>
            <person name="Konno H."/>
            <person name="Murata M."/>
            <person name="Nakamura M."/>
            <person name="Ninomiya N."/>
            <person name="Nishiyori H."/>
            <person name="Nomura K."/>
            <person name="Ohno M."/>
            <person name="Sakazume N."/>
            <person name="Sano H."/>
            <person name="Sasaki D."/>
            <person name="Shibata K."/>
            <person name="Shiraki T."/>
            <person name="Tagami M."/>
            <person name="Tagami Y."/>
            <person name="Waki K."/>
            <person name="Watahiki A."/>
            <person name="Muramatsu M."/>
            <person name="Hayashizaki Y."/>
        </authorList>
    </citation>
    <scope>NUCLEOTIDE SEQUENCE</scope>
    <source>
        <strain evidence="1">C57BL/6J</strain>
        <tissue evidence="1">Cerebellum</tissue>
    </source>
</reference>
<reference evidence="1" key="3">
    <citation type="journal article" date="2000" name="Genome Res.">
        <title>RIKEN integrated sequence analysis (RISA) system--384-format sequencing pipeline with 384 multicapillary sequencer.</title>
        <authorList>
            <person name="Shibata K."/>
            <person name="Itoh M."/>
            <person name="Aizawa K."/>
            <person name="Nagaoka S."/>
            <person name="Sasaki N."/>
            <person name="Carninci P."/>
            <person name="Konno H."/>
            <person name="Akiyama J."/>
            <person name="Nishi K."/>
            <person name="Kitsunai T."/>
            <person name="Tashiro H."/>
            <person name="Itoh M."/>
            <person name="Sumi N."/>
            <person name="Ishii Y."/>
            <person name="Nakamura S."/>
            <person name="Hazama M."/>
            <person name="Nishine T."/>
            <person name="Harada A."/>
            <person name="Yamamoto R."/>
            <person name="Matsumoto H."/>
            <person name="Sakaguchi S."/>
            <person name="Ikegami T."/>
            <person name="Kashiwagi K."/>
            <person name="Fujiwake S."/>
            <person name="Inoue K."/>
            <person name="Togawa Y."/>
            <person name="Izawa M."/>
            <person name="Ohara E."/>
            <person name="Watahiki M."/>
            <person name="Yoneda Y."/>
            <person name="Ishikawa T."/>
            <person name="Ozawa K."/>
            <person name="Tanaka T."/>
            <person name="Matsuura S."/>
            <person name="Kawai J."/>
            <person name="Okazaki Y."/>
            <person name="Muramatsu M."/>
            <person name="Inoue Y."/>
            <person name="Kira A."/>
            <person name="Hayashizaki Y."/>
        </authorList>
    </citation>
    <scope>NUCLEOTIDE SEQUENCE</scope>
    <source>
        <strain evidence="1">C57BL/6J</strain>
        <tissue evidence="1">Cerebellum</tissue>
    </source>
</reference>
<name>Q3UTQ9_MOUSE</name>
<evidence type="ECO:0000313" key="2">
    <source>
        <dbReference type="MGI" id="MGI:1918025"/>
    </source>
</evidence>
<dbReference type="MGI" id="MGI:1918025">
    <property type="gene designation" value="Zmynd8"/>
</dbReference>
<dbReference type="AlphaFoldDB" id="Q3UTQ9"/>
<reference evidence="1" key="7">
    <citation type="journal article" date="2005" name="Science">
        <title>The Transcriptional Landscape of the Mammalian Genome.</title>
        <authorList>
            <consortium name="The FANTOM Consortium"/>
            <consortium name="Riken Genome Exploration Research Group and Genome Science Group (Genome Network Project Core Group)"/>
        </authorList>
    </citation>
    <scope>NUCLEOTIDE SEQUENCE</scope>
    <source>
        <strain evidence="1">C57BL/6J</strain>
        <tissue evidence="1">Cerebellum</tissue>
    </source>
</reference>
<gene>
    <name evidence="2" type="primary">Zmynd8</name>
    <name evidence="2" type="synonym">Prkcbp1</name>
</gene>
<sequence length="132" mass="14660">MLGNTCLLALKDTERSMCVWCVSSSGSRRGKAASCLQKVHASYPRGVTNAASARRLCRGVGNERSQRASVRARRPLLSAKFFPITPTWICEDVLLRSKDSKSKGARRGHEAHASPGMEHVCIIYLLEFYVFM</sequence>
<proteinExistence type="evidence at transcript level"/>
<reference evidence="1" key="8">
    <citation type="journal article" date="2005" name="Science">
        <title>Antisense Transcription in the Mammalian Transcriptome.</title>
        <authorList>
            <consortium name="RIKEN Genome Exploration Research Group and Genome Science Group (Genome Network Project Core Group) and the FANTOM Consortium"/>
        </authorList>
    </citation>
    <scope>NUCLEOTIDE SEQUENCE</scope>
    <source>
        <strain evidence="1">C57BL/6J</strain>
        <tissue evidence="1">Cerebellum</tissue>
    </source>
</reference>
<reference evidence="1" key="5">
    <citation type="journal article" date="2002" name="Nature">
        <title>Analysis of the mouse transcriptome based on functional annotation of 60,770 full-length cDNAs.</title>
        <authorList>
            <consortium name="The FANTOM Consortium and the RIKEN Genome Exploration Research Group Phase I and II Team"/>
        </authorList>
    </citation>
    <scope>NUCLEOTIDE SEQUENCE</scope>
    <source>
        <strain evidence="1">C57BL/6J</strain>
        <tissue evidence="1">Cerebellum</tissue>
    </source>
</reference>
<reference evidence="1" key="2">
    <citation type="journal article" date="2000" name="Genome Res.">
        <title>Normalization and subtraction of cap-trapper-selected cDNAs to prepare full-length cDNA libraries for rapid discovery of new genes.</title>
        <authorList>
            <person name="Carninci P."/>
            <person name="Shibata Y."/>
            <person name="Hayatsu N."/>
            <person name="Sugahara Y."/>
            <person name="Shibata K."/>
            <person name="Itoh M."/>
            <person name="Konno H."/>
            <person name="Okazaki Y."/>
            <person name="Muramatsu M."/>
            <person name="Hayashizaki Y."/>
        </authorList>
    </citation>
    <scope>NUCLEOTIDE SEQUENCE</scope>
    <source>
        <strain evidence="1">C57BL/6J</strain>
        <tissue evidence="1">Cerebellum</tissue>
    </source>
</reference>
<evidence type="ECO:0000313" key="1">
    <source>
        <dbReference type="EMBL" id="BAE23921.1"/>
    </source>
</evidence>